<sequence>MLLKLRMKGLGVKRQGTTPQGPTKGSLRRTLKPNPKTTQKGYLQIGPTGRRFIHTSWVSFVAQAPPQQAADHEPCPTRMGCGPTYGPWVMVVDHACNFVQGQPKIRVFSVLSPEGKDQISGEMEQSACRRAVPRSSTILPNDQRREDAEGKS</sequence>
<feature type="compositionally biased region" description="Basic and acidic residues" evidence="1">
    <location>
        <begin position="142"/>
        <end position="152"/>
    </location>
</feature>
<dbReference type="Proteomes" id="UP000011115">
    <property type="component" value="Unassembled WGS sequence"/>
</dbReference>
<dbReference type="EnsemblPlants" id="PGSC0003DMT400084966">
    <property type="protein sequence ID" value="PGSC0003DMT400084966"/>
    <property type="gene ID" value="PGSC0003DMG400034537"/>
</dbReference>
<dbReference type="PaxDb" id="4113-PGSC0003DMT400084966"/>
<dbReference type="HOGENOM" id="CLU_1725523_0_0_1"/>
<feature type="region of interest" description="Disordered" evidence="1">
    <location>
        <begin position="118"/>
        <end position="152"/>
    </location>
</feature>
<accession>M1D8G7</accession>
<dbReference type="AlphaFoldDB" id="M1D8G7"/>
<reference evidence="2" key="2">
    <citation type="submission" date="2015-06" db="UniProtKB">
        <authorList>
            <consortium name="EnsemblPlants"/>
        </authorList>
    </citation>
    <scope>IDENTIFICATION</scope>
    <source>
        <strain evidence="2">DM1-3 516 R44</strain>
    </source>
</reference>
<proteinExistence type="predicted"/>
<keyword evidence="3" id="KW-1185">Reference proteome</keyword>
<evidence type="ECO:0000256" key="1">
    <source>
        <dbReference type="SAM" id="MobiDB-lite"/>
    </source>
</evidence>
<organism evidence="2 3">
    <name type="scientific">Solanum tuberosum</name>
    <name type="common">Potato</name>
    <dbReference type="NCBI Taxonomy" id="4113"/>
    <lineage>
        <taxon>Eukaryota</taxon>
        <taxon>Viridiplantae</taxon>
        <taxon>Streptophyta</taxon>
        <taxon>Embryophyta</taxon>
        <taxon>Tracheophyta</taxon>
        <taxon>Spermatophyta</taxon>
        <taxon>Magnoliopsida</taxon>
        <taxon>eudicotyledons</taxon>
        <taxon>Gunneridae</taxon>
        <taxon>Pentapetalae</taxon>
        <taxon>asterids</taxon>
        <taxon>lamiids</taxon>
        <taxon>Solanales</taxon>
        <taxon>Solanaceae</taxon>
        <taxon>Solanoideae</taxon>
        <taxon>Solaneae</taxon>
        <taxon>Solanum</taxon>
    </lineage>
</organism>
<dbReference type="Gramene" id="PGSC0003DMT400084966">
    <property type="protein sequence ID" value="PGSC0003DMT400084966"/>
    <property type="gene ID" value="PGSC0003DMG400034537"/>
</dbReference>
<reference evidence="3" key="1">
    <citation type="journal article" date="2011" name="Nature">
        <title>Genome sequence and analysis of the tuber crop potato.</title>
        <authorList>
            <consortium name="The Potato Genome Sequencing Consortium"/>
        </authorList>
    </citation>
    <scope>NUCLEOTIDE SEQUENCE [LARGE SCALE GENOMIC DNA]</scope>
    <source>
        <strain evidence="3">cv. DM1-3 516 R44</strain>
    </source>
</reference>
<feature type="region of interest" description="Disordered" evidence="1">
    <location>
        <begin position="8"/>
        <end position="41"/>
    </location>
</feature>
<evidence type="ECO:0000313" key="3">
    <source>
        <dbReference type="Proteomes" id="UP000011115"/>
    </source>
</evidence>
<evidence type="ECO:0000313" key="2">
    <source>
        <dbReference type="EnsemblPlants" id="PGSC0003DMT400084966"/>
    </source>
</evidence>
<dbReference type="InParanoid" id="M1D8G7"/>
<protein>
    <submittedName>
        <fullName evidence="2">Uncharacterized protein</fullName>
    </submittedName>
</protein>
<name>M1D8G7_SOLTU</name>